<comment type="similarity">
    <text evidence="6">Belongs to the peptidase M48 family.</text>
</comment>
<feature type="domain" description="Peptidase M48" evidence="7">
    <location>
        <begin position="69"/>
        <end position="253"/>
    </location>
</feature>
<dbReference type="AlphaFoldDB" id="A0A5C4S2X5"/>
<evidence type="ECO:0000256" key="3">
    <source>
        <dbReference type="ARBA" id="ARBA00022801"/>
    </source>
</evidence>
<keyword evidence="9" id="KW-1185">Reference proteome</keyword>
<dbReference type="CDD" id="cd07331">
    <property type="entry name" value="M48C_Oma1_like"/>
    <property type="match status" value="1"/>
</dbReference>
<comment type="cofactor">
    <cofactor evidence="6">
        <name>Zn(2+)</name>
        <dbReference type="ChEBI" id="CHEBI:29105"/>
    </cofactor>
    <text evidence="6">Binds 1 zinc ion per subunit.</text>
</comment>
<keyword evidence="5 6" id="KW-0482">Metalloprotease</keyword>
<organism evidence="8 9">
    <name type="scientific">Prosthecochloris vibrioformis</name>
    <name type="common">Chlorobium vibrioforme</name>
    <dbReference type="NCBI Taxonomy" id="1098"/>
    <lineage>
        <taxon>Bacteria</taxon>
        <taxon>Pseudomonadati</taxon>
        <taxon>Chlorobiota</taxon>
        <taxon>Chlorobiia</taxon>
        <taxon>Chlorobiales</taxon>
        <taxon>Chlorobiaceae</taxon>
        <taxon>Prosthecochloris</taxon>
    </lineage>
</organism>
<dbReference type="InterPro" id="IPR001915">
    <property type="entry name" value="Peptidase_M48"/>
</dbReference>
<evidence type="ECO:0000259" key="7">
    <source>
        <dbReference type="Pfam" id="PF01435"/>
    </source>
</evidence>
<evidence type="ECO:0000256" key="4">
    <source>
        <dbReference type="ARBA" id="ARBA00022833"/>
    </source>
</evidence>
<sequence length="278" mass="30792">MKNLSLALILPLLLAACATVPITGRTQLSLIPASTMLALSNQEYGSFLQQNKLSNNRNEQERVKRVGTKLQAAVERYFRSHGLAAQLRNYSWEFNLVEDETPNAWCMPGGKIVIYTGILPYTKTDAGLAVVMAHEIAHAVAGHGNERMSQSLLTQMGGMALQSALGSHPEKTRSLWMAAYGIGSQLAYVLPYSRLQEYEADKLGLVFMAMAGYQPSEAIGFWTRMMAKSGSSHPPEFLSTHPSDTARIRQIEAFIPEALTYYRNQKLTTHPLQGGEKW</sequence>
<dbReference type="PANTHER" id="PTHR22726">
    <property type="entry name" value="METALLOENDOPEPTIDASE OMA1"/>
    <property type="match status" value="1"/>
</dbReference>
<evidence type="ECO:0000313" key="9">
    <source>
        <dbReference type="Proteomes" id="UP000309544"/>
    </source>
</evidence>
<evidence type="ECO:0000256" key="1">
    <source>
        <dbReference type="ARBA" id="ARBA00022670"/>
    </source>
</evidence>
<name>A0A5C4S2X5_PROVB</name>
<keyword evidence="3 6" id="KW-0378">Hydrolase</keyword>
<evidence type="ECO:0000256" key="5">
    <source>
        <dbReference type="ARBA" id="ARBA00023049"/>
    </source>
</evidence>
<gene>
    <name evidence="8" type="ORF">FGF68_05145</name>
</gene>
<accession>A0A5C4S2X5</accession>
<dbReference type="PROSITE" id="PS51257">
    <property type="entry name" value="PROKAR_LIPOPROTEIN"/>
    <property type="match status" value="1"/>
</dbReference>
<dbReference type="Proteomes" id="UP000309544">
    <property type="component" value="Unassembled WGS sequence"/>
</dbReference>
<dbReference type="GO" id="GO:0004222">
    <property type="term" value="F:metalloendopeptidase activity"/>
    <property type="evidence" value="ECO:0007669"/>
    <property type="project" value="InterPro"/>
</dbReference>
<dbReference type="Pfam" id="PF01435">
    <property type="entry name" value="Peptidase_M48"/>
    <property type="match status" value="1"/>
</dbReference>
<evidence type="ECO:0000256" key="6">
    <source>
        <dbReference type="RuleBase" id="RU003983"/>
    </source>
</evidence>
<keyword evidence="1 6" id="KW-0645">Protease</keyword>
<comment type="caution">
    <text evidence="8">The sequence shown here is derived from an EMBL/GenBank/DDBJ whole genome shotgun (WGS) entry which is preliminary data.</text>
</comment>
<keyword evidence="4 6" id="KW-0862">Zinc</keyword>
<evidence type="ECO:0000313" key="8">
    <source>
        <dbReference type="EMBL" id="TNJ37101.1"/>
    </source>
</evidence>
<reference evidence="8 9" key="1">
    <citation type="submission" date="2019-05" db="EMBL/GenBank/DDBJ databases">
        <title>Draft Whole-Genome sequence of the green sulfur bacterium Prosthecochloris vibrioformis DSM 260.</title>
        <authorList>
            <person name="Meyer T.E."/>
            <person name="Kyndt J.A."/>
        </authorList>
    </citation>
    <scope>NUCLEOTIDE SEQUENCE [LARGE SCALE GENOMIC DNA]</scope>
    <source>
        <strain evidence="8 9">DSM 260</strain>
    </source>
</reference>
<dbReference type="GO" id="GO:0051603">
    <property type="term" value="P:proteolysis involved in protein catabolic process"/>
    <property type="evidence" value="ECO:0007669"/>
    <property type="project" value="TreeGrafter"/>
</dbReference>
<dbReference type="PANTHER" id="PTHR22726:SF1">
    <property type="entry name" value="METALLOENDOPEPTIDASE OMA1, MITOCHONDRIAL"/>
    <property type="match status" value="1"/>
</dbReference>
<evidence type="ECO:0000256" key="2">
    <source>
        <dbReference type="ARBA" id="ARBA00022723"/>
    </source>
</evidence>
<dbReference type="InterPro" id="IPR051156">
    <property type="entry name" value="Mito/Outer_Membr_Metalloprot"/>
</dbReference>
<dbReference type="Gene3D" id="3.30.2010.10">
    <property type="entry name" value="Metalloproteases ('zincins'), catalytic domain"/>
    <property type="match status" value="1"/>
</dbReference>
<dbReference type="EMBL" id="VDCI01000003">
    <property type="protein sequence ID" value="TNJ37101.1"/>
    <property type="molecule type" value="Genomic_DNA"/>
</dbReference>
<keyword evidence="2" id="KW-0479">Metal-binding</keyword>
<dbReference type="GO" id="GO:0016020">
    <property type="term" value="C:membrane"/>
    <property type="evidence" value="ECO:0007669"/>
    <property type="project" value="TreeGrafter"/>
</dbReference>
<dbReference type="GO" id="GO:0046872">
    <property type="term" value="F:metal ion binding"/>
    <property type="evidence" value="ECO:0007669"/>
    <property type="project" value="UniProtKB-KW"/>
</dbReference>
<proteinExistence type="inferred from homology"/>
<protein>
    <submittedName>
        <fullName evidence="8">M48 family metallopeptidase</fullName>
    </submittedName>
</protein>